<name>A0ABW6CYI2_9BACT</name>
<dbReference type="EMBL" id="JBBKYA010000001">
    <property type="protein sequence ID" value="MFD3275026.1"/>
    <property type="molecule type" value="Genomic_DNA"/>
</dbReference>
<keyword evidence="2" id="KW-1185">Reference proteome</keyword>
<evidence type="ECO:0000313" key="2">
    <source>
        <dbReference type="Proteomes" id="UP001598114"/>
    </source>
</evidence>
<dbReference type="Proteomes" id="UP001598114">
    <property type="component" value="Unassembled WGS sequence"/>
</dbReference>
<gene>
    <name evidence="1" type="ORF">SKC38_02145</name>
</gene>
<sequence>MSVAIMQPYFFPYLGYFQLVQAVDDFVFYDDVMFIKKGWINRNRILMQGREFLFTIPLEKQSQNKTIRESTVAWGPEFPGKFIVQLESAYKKAPHFDQVMPLIRGLLTQQPASMAELAGQSIELVWQYLGLEKRFHYSSELADNQAEGRAERLIHLTKKLGSSQYINALNGQSLYEKDFFAAKGVDLSFIRPTLLPYAQGKSDDFTPGLSMIDVLMWNEPNRIKQMLANYTLE</sequence>
<dbReference type="RefSeq" id="WP_377974678.1">
    <property type="nucleotide sequence ID" value="NZ_JBBKYA010000001.1"/>
</dbReference>
<comment type="caution">
    <text evidence="1">The sequence shown here is derived from an EMBL/GenBank/DDBJ whole genome shotgun (WGS) entry which is preliminary data.</text>
</comment>
<accession>A0ABW6CYI2</accession>
<proteinExistence type="predicted"/>
<reference evidence="1 2" key="1">
    <citation type="submission" date="2024-03" db="EMBL/GenBank/DDBJ databases">
        <title>Aquirufa genome sequencing.</title>
        <authorList>
            <person name="Pitt A."/>
            <person name="Hahn M.W."/>
        </authorList>
    </citation>
    <scope>NUCLEOTIDE SEQUENCE [LARGE SCALE GENOMIC DNA]</scope>
    <source>
        <strain evidence="1 2">PLAD-142S6K</strain>
    </source>
</reference>
<protein>
    <submittedName>
        <fullName evidence="1">WbqC family protein</fullName>
    </submittedName>
</protein>
<dbReference type="Pfam" id="PF08889">
    <property type="entry name" value="WbqC"/>
    <property type="match status" value="1"/>
</dbReference>
<dbReference type="InterPro" id="IPR014985">
    <property type="entry name" value="WbqC"/>
</dbReference>
<evidence type="ECO:0000313" key="1">
    <source>
        <dbReference type="EMBL" id="MFD3275026.1"/>
    </source>
</evidence>
<organism evidence="1 2">
    <name type="scientific">Aquirufa echingensis</name>
    <dbReference type="NCBI Taxonomy" id="3096516"/>
    <lineage>
        <taxon>Bacteria</taxon>
        <taxon>Pseudomonadati</taxon>
        <taxon>Bacteroidota</taxon>
        <taxon>Cytophagia</taxon>
        <taxon>Cytophagales</taxon>
        <taxon>Flectobacillaceae</taxon>
        <taxon>Aquirufa</taxon>
    </lineage>
</organism>